<keyword evidence="3" id="KW-1185">Reference proteome</keyword>
<dbReference type="AlphaFoldDB" id="M2SQS9"/>
<name>M2SQS9_COCH5</name>
<dbReference type="InterPro" id="IPR001810">
    <property type="entry name" value="F-box_dom"/>
</dbReference>
<dbReference type="HOGENOM" id="CLU_494299_0_0_1"/>
<protein>
    <recommendedName>
        <fullName evidence="1">F-box domain-containing protein</fullName>
    </recommendedName>
</protein>
<dbReference type="PROSITE" id="PS50181">
    <property type="entry name" value="FBOX"/>
    <property type="match status" value="1"/>
</dbReference>
<accession>M2SQS9</accession>
<reference evidence="2 3" key="1">
    <citation type="journal article" date="2012" name="PLoS Pathog.">
        <title>Diverse lifestyles and strategies of plant pathogenesis encoded in the genomes of eighteen Dothideomycetes fungi.</title>
        <authorList>
            <person name="Ohm R.A."/>
            <person name="Feau N."/>
            <person name="Henrissat B."/>
            <person name="Schoch C.L."/>
            <person name="Horwitz B.A."/>
            <person name="Barry K.W."/>
            <person name="Condon B.J."/>
            <person name="Copeland A.C."/>
            <person name="Dhillon B."/>
            <person name="Glaser F."/>
            <person name="Hesse C.N."/>
            <person name="Kosti I."/>
            <person name="LaButti K."/>
            <person name="Lindquist E.A."/>
            <person name="Lucas S."/>
            <person name="Salamov A.A."/>
            <person name="Bradshaw R.E."/>
            <person name="Ciuffetti L."/>
            <person name="Hamelin R.C."/>
            <person name="Kema G.H.J."/>
            <person name="Lawrence C."/>
            <person name="Scott J.A."/>
            <person name="Spatafora J.W."/>
            <person name="Turgeon B.G."/>
            <person name="de Wit P.J.G.M."/>
            <person name="Zhong S."/>
            <person name="Goodwin S.B."/>
            <person name="Grigoriev I.V."/>
        </authorList>
    </citation>
    <scope>NUCLEOTIDE SEQUENCE [LARGE SCALE GENOMIC DNA]</scope>
    <source>
        <strain evidence="3">C5 / ATCC 48332 / race O</strain>
    </source>
</reference>
<dbReference type="OMA" id="ATTCRNK"/>
<evidence type="ECO:0000313" key="2">
    <source>
        <dbReference type="EMBL" id="EMD87680.1"/>
    </source>
</evidence>
<organism evidence="2 3">
    <name type="scientific">Cochliobolus heterostrophus (strain C5 / ATCC 48332 / race O)</name>
    <name type="common">Southern corn leaf blight fungus</name>
    <name type="synonym">Bipolaris maydis</name>
    <dbReference type="NCBI Taxonomy" id="701091"/>
    <lineage>
        <taxon>Eukaryota</taxon>
        <taxon>Fungi</taxon>
        <taxon>Dikarya</taxon>
        <taxon>Ascomycota</taxon>
        <taxon>Pezizomycotina</taxon>
        <taxon>Dothideomycetes</taxon>
        <taxon>Pleosporomycetidae</taxon>
        <taxon>Pleosporales</taxon>
        <taxon>Pleosporineae</taxon>
        <taxon>Pleosporaceae</taxon>
        <taxon>Bipolaris</taxon>
    </lineage>
</organism>
<dbReference type="Proteomes" id="UP000016936">
    <property type="component" value="Unassembled WGS sequence"/>
</dbReference>
<sequence>MASFSSLPNELLEQIAARLSQHDVSSFCRLNSHLHTLATPFLYRHVDLFVPPSNKLPRIDYFCLNILKDSRKAGNVKSIRLGVSSGESVTQGRRQLPHDSSFDHAYLLQKAMDIWTNETMFPTNAHLKEALELREYSAYAALIILVLPSLQHLHVTDCKSTTYDYLQALPSPLAPEPLGTPRFLAQSLVRRLSSITHTSLVFDQTRGIAYRDPKTYLTADHFLNLPNIQSLELSVRGGLRHQSTLRTDVPLIRRIRPTNITTLVFRHSGAFIASTRSLFQCIPRLRSLTYDFIFDGSSMVDPVVDLAAWCDVLQSFRSTLEVLVFSIEYCDKNVWFYCQPRILMILHGHLDMTHFPKLHTLEVPLPFLTGDPDFTVETPVTHLLPPNLRHLTLRTDLSHAQHAHSFDTSILPDGLSVKSSQRMAHYLMLAQRDVSVICQTSLTLLDQATTLESLSIWQPADPSLAWLDSQVEDFATTCRNRNITGKILIPMLLRWKSAAHWDLMQEKTVLDRDAPGLGPRTRFWRKEWEGRPLGLATQYLLHALKFHPVKL</sequence>
<dbReference type="SUPFAM" id="SSF81383">
    <property type="entry name" value="F-box domain"/>
    <property type="match status" value="1"/>
</dbReference>
<gene>
    <name evidence="2" type="ORF">COCHEDRAFT_1184989</name>
</gene>
<proteinExistence type="predicted"/>
<feature type="domain" description="F-box" evidence="1">
    <location>
        <begin position="1"/>
        <end position="46"/>
    </location>
</feature>
<dbReference type="eggNOG" id="ENOG502SW3Q">
    <property type="taxonomic scope" value="Eukaryota"/>
</dbReference>
<evidence type="ECO:0000259" key="1">
    <source>
        <dbReference type="PROSITE" id="PS50181"/>
    </source>
</evidence>
<dbReference type="OrthoDB" id="4191831at2759"/>
<evidence type="ECO:0000313" key="3">
    <source>
        <dbReference type="Proteomes" id="UP000016936"/>
    </source>
</evidence>
<dbReference type="InterPro" id="IPR036047">
    <property type="entry name" value="F-box-like_dom_sf"/>
</dbReference>
<dbReference type="EMBL" id="KB445582">
    <property type="protein sequence ID" value="EMD87680.1"/>
    <property type="molecule type" value="Genomic_DNA"/>
</dbReference>
<reference evidence="3" key="2">
    <citation type="journal article" date="2013" name="PLoS Genet.">
        <title>Comparative genome structure, secondary metabolite, and effector coding capacity across Cochliobolus pathogens.</title>
        <authorList>
            <person name="Condon B.J."/>
            <person name="Leng Y."/>
            <person name="Wu D."/>
            <person name="Bushley K.E."/>
            <person name="Ohm R.A."/>
            <person name="Otillar R."/>
            <person name="Martin J."/>
            <person name="Schackwitz W."/>
            <person name="Grimwood J."/>
            <person name="MohdZainudin N."/>
            <person name="Xue C."/>
            <person name="Wang R."/>
            <person name="Manning V.A."/>
            <person name="Dhillon B."/>
            <person name="Tu Z.J."/>
            <person name="Steffenson B.J."/>
            <person name="Salamov A."/>
            <person name="Sun H."/>
            <person name="Lowry S."/>
            <person name="LaButti K."/>
            <person name="Han J."/>
            <person name="Copeland A."/>
            <person name="Lindquist E."/>
            <person name="Barry K."/>
            <person name="Schmutz J."/>
            <person name="Baker S.E."/>
            <person name="Ciuffetti L.M."/>
            <person name="Grigoriev I.V."/>
            <person name="Zhong S."/>
            <person name="Turgeon B.G."/>
        </authorList>
    </citation>
    <scope>NUCLEOTIDE SEQUENCE [LARGE SCALE GENOMIC DNA]</scope>
    <source>
        <strain evidence="3">C5 / ATCC 48332 / race O</strain>
    </source>
</reference>